<dbReference type="PANTHER" id="PTHR23106">
    <property type="entry name" value="ANGIOGENIC FACTOR WITH G PATCH AND FHA DOMAINS 1"/>
    <property type="match status" value="1"/>
</dbReference>
<name>A0A8X6F4T5_TRICU</name>
<dbReference type="EMBL" id="BMAO01020849">
    <property type="protein sequence ID" value="GFQ70297.1"/>
    <property type="molecule type" value="Genomic_DNA"/>
</dbReference>
<dbReference type="PROSITE" id="PS50006">
    <property type="entry name" value="FHA_DOMAIN"/>
    <property type="match status" value="1"/>
</dbReference>
<evidence type="ECO:0000259" key="2">
    <source>
        <dbReference type="PROSITE" id="PS50006"/>
    </source>
</evidence>
<dbReference type="GO" id="GO:0003676">
    <property type="term" value="F:nucleic acid binding"/>
    <property type="evidence" value="ECO:0007669"/>
    <property type="project" value="InterPro"/>
</dbReference>
<dbReference type="Proteomes" id="UP000887116">
    <property type="component" value="Unassembled WGS sequence"/>
</dbReference>
<dbReference type="CDD" id="cd22686">
    <property type="entry name" value="FHA_AGGF1"/>
    <property type="match status" value="1"/>
</dbReference>
<dbReference type="Pfam" id="PF00498">
    <property type="entry name" value="FHA"/>
    <property type="match status" value="1"/>
</dbReference>
<feature type="domain" description="G-patch" evidence="3">
    <location>
        <begin position="359"/>
        <end position="405"/>
    </location>
</feature>
<gene>
    <name evidence="4" type="primary">AGGF1</name>
    <name evidence="4" type="ORF">TNCT_84751</name>
</gene>
<dbReference type="SMART" id="SM00240">
    <property type="entry name" value="FHA"/>
    <property type="match status" value="1"/>
</dbReference>
<dbReference type="Gene3D" id="2.60.200.20">
    <property type="match status" value="1"/>
</dbReference>
<accession>A0A8X6F4T5</accession>
<dbReference type="InterPro" id="IPR000467">
    <property type="entry name" value="G_patch_dom"/>
</dbReference>
<protein>
    <submittedName>
        <fullName evidence="4">Angiogenic factor with G patch and FHA domains 1</fullName>
    </submittedName>
</protein>
<organism evidence="4 5">
    <name type="scientific">Trichonephila clavata</name>
    <name type="common">Joro spider</name>
    <name type="synonym">Nephila clavata</name>
    <dbReference type="NCBI Taxonomy" id="2740835"/>
    <lineage>
        <taxon>Eukaryota</taxon>
        <taxon>Metazoa</taxon>
        <taxon>Ecdysozoa</taxon>
        <taxon>Arthropoda</taxon>
        <taxon>Chelicerata</taxon>
        <taxon>Arachnida</taxon>
        <taxon>Araneae</taxon>
        <taxon>Araneomorphae</taxon>
        <taxon>Entelegynae</taxon>
        <taxon>Araneoidea</taxon>
        <taxon>Nephilidae</taxon>
        <taxon>Trichonephila</taxon>
    </lineage>
</organism>
<keyword evidence="5" id="KW-1185">Reference proteome</keyword>
<evidence type="ECO:0000313" key="4">
    <source>
        <dbReference type="EMBL" id="GFQ70297.1"/>
    </source>
</evidence>
<comment type="caution">
    <text evidence="4">The sequence shown here is derived from an EMBL/GenBank/DDBJ whole genome shotgun (WGS) entry which is preliminary data.</text>
</comment>
<dbReference type="Pfam" id="PF17780">
    <property type="entry name" value="OCRE"/>
    <property type="match status" value="1"/>
</dbReference>
<dbReference type="InterPro" id="IPR041591">
    <property type="entry name" value="OCRE"/>
</dbReference>
<dbReference type="SUPFAM" id="SSF49879">
    <property type="entry name" value="SMAD/FHA domain"/>
    <property type="match status" value="1"/>
</dbReference>
<evidence type="ECO:0000259" key="3">
    <source>
        <dbReference type="PROSITE" id="PS50174"/>
    </source>
</evidence>
<sequence>MSDFIYDEKSSMYYCKSNGYYYDPIKKLLYDPRSRIYYLYIQETLSYEFYCKADSNSDTPNNTSSIDCTNSEEKCGKDKARKKFWKKKQKESLEKTKIIPSDKKEDIFEEDVEIINEGFSSPEAGEIFSSDSDSESIKDQFTQEESSSCPPCIRAIVECSLRLKVGSLILITCTGAIIGRDHFNTVHIPDISVSKVHAEVTFNNESWKYSIEDLGSQNGTFVNEIRLSEPKQKSEPQVLSHGDKVAFGSCKFLIHIHDGYETCDKCEPGQVIADLSSKEVKSAPVLKTKLEKEKERRQEMRRLKKRYGLEGMEYSEGKSCISATDSKYEDKAEIRRQTVGSENPYEKTEVASMDVIMPESNKGYQMLKKLGWKEGDSLGLTNTGISQPIPIRPRMDKAGLGCTDMETSGPAPPEDKRKRKWVKAQERYFRLSS</sequence>
<proteinExistence type="predicted"/>
<evidence type="ECO:0000313" key="5">
    <source>
        <dbReference type="Proteomes" id="UP000887116"/>
    </source>
</evidence>
<dbReference type="PANTHER" id="PTHR23106:SF24">
    <property type="entry name" value="ANGIOGENIC FACTOR WITH G PATCH AND FHA DOMAINS 1"/>
    <property type="match status" value="1"/>
</dbReference>
<dbReference type="AlphaFoldDB" id="A0A8X6F4T5"/>
<dbReference type="Pfam" id="PF01585">
    <property type="entry name" value="G-patch"/>
    <property type="match status" value="1"/>
</dbReference>
<feature type="region of interest" description="Disordered" evidence="1">
    <location>
        <begin position="383"/>
        <end position="421"/>
    </location>
</feature>
<dbReference type="OrthoDB" id="2538319at2759"/>
<reference evidence="4" key="1">
    <citation type="submission" date="2020-07" db="EMBL/GenBank/DDBJ databases">
        <title>Multicomponent nature underlies the extraordinary mechanical properties of spider dragline silk.</title>
        <authorList>
            <person name="Kono N."/>
            <person name="Nakamura H."/>
            <person name="Mori M."/>
            <person name="Yoshida Y."/>
            <person name="Ohtoshi R."/>
            <person name="Malay A.D."/>
            <person name="Moran D.A.P."/>
            <person name="Tomita M."/>
            <person name="Numata K."/>
            <person name="Arakawa K."/>
        </authorList>
    </citation>
    <scope>NUCLEOTIDE SEQUENCE</scope>
</reference>
<evidence type="ECO:0000256" key="1">
    <source>
        <dbReference type="SAM" id="MobiDB-lite"/>
    </source>
</evidence>
<dbReference type="SMART" id="SM00443">
    <property type="entry name" value="G_patch"/>
    <property type="match status" value="1"/>
</dbReference>
<dbReference type="InterPro" id="IPR053027">
    <property type="entry name" value="AGGF1"/>
</dbReference>
<dbReference type="PROSITE" id="PS50174">
    <property type="entry name" value="G_PATCH"/>
    <property type="match status" value="1"/>
</dbReference>
<dbReference type="InterPro" id="IPR008984">
    <property type="entry name" value="SMAD_FHA_dom_sf"/>
</dbReference>
<dbReference type="InterPro" id="IPR000253">
    <property type="entry name" value="FHA_dom"/>
</dbReference>
<feature type="domain" description="FHA" evidence="2">
    <location>
        <begin position="176"/>
        <end position="227"/>
    </location>
</feature>